<dbReference type="InterPro" id="IPR035940">
    <property type="entry name" value="CAP_sf"/>
</dbReference>
<keyword evidence="5" id="KW-1185">Reference proteome</keyword>
<feature type="domain" description="SCP" evidence="2">
    <location>
        <begin position="54"/>
        <end position="154"/>
    </location>
</feature>
<reference evidence="3 5" key="2">
    <citation type="submission" date="2015-09" db="EMBL/GenBank/DDBJ databases">
        <authorList>
            <person name="Rodrigo-Torres L."/>
            <person name="Arahal D.R."/>
        </authorList>
    </citation>
    <scope>NUCLEOTIDE SEQUENCE [LARGE SCALE GENOMIC DNA]</scope>
    <source>
        <strain evidence="3 5">CECT 5118</strain>
    </source>
</reference>
<evidence type="ECO:0000256" key="1">
    <source>
        <dbReference type="SAM" id="SignalP"/>
    </source>
</evidence>
<feature type="chain" id="PRO_5009792435" evidence="1">
    <location>
        <begin position="28"/>
        <end position="165"/>
    </location>
</feature>
<dbReference type="PANTHER" id="PTHR31157:SF1">
    <property type="entry name" value="SCP DOMAIN-CONTAINING PROTEIN"/>
    <property type="match status" value="1"/>
</dbReference>
<dbReference type="Proteomes" id="UP000051086">
    <property type="component" value="Unassembled WGS sequence"/>
</dbReference>
<reference evidence="4 6" key="1">
    <citation type="submission" date="2015-09" db="EMBL/GenBank/DDBJ databases">
        <authorList>
            <consortium name="Swine Surveillance"/>
        </authorList>
    </citation>
    <scope>NUCLEOTIDE SEQUENCE [LARGE SCALE GENOMIC DNA]</scope>
    <source>
        <strain evidence="4 6">5120</strain>
    </source>
</reference>
<dbReference type="SUPFAM" id="SSF55797">
    <property type="entry name" value="PR-1-like"/>
    <property type="match status" value="1"/>
</dbReference>
<dbReference type="RefSeq" id="WP_082626398.1">
    <property type="nucleotide sequence ID" value="NZ_CYSB01000038.1"/>
</dbReference>
<dbReference type="AlphaFoldDB" id="A0A0P1FLN8"/>
<proteinExistence type="predicted"/>
<dbReference type="EMBL" id="CYSC01000041">
    <property type="protein sequence ID" value="CUH73725.1"/>
    <property type="molecule type" value="Genomic_DNA"/>
</dbReference>
<dbReference type="EMBL" id="CYSB01000038">
    <property type="protein sequence ID" value="CUH69072.1"/>
    <property type="molecule type" value="Genomic_DNA"/>
</dbReference>
<accession>A0A0P1FLN8</accession>
<dbReference type="Gene3D" id="3.40.33.10">
    <property type="entry name" value="CAP"/>
    <property type="match status" value="1"/>
</dbReference>
<keyword evidence="1" id="KW-0732">Signal</keyword>
<dbReference type="CDD" id="cd05379">
    <property type="entry name" value="CAP_bacterial"/>
    <property type="match status" value="1"/>
</dbReference>
<evidence type="ECO:0000259" key="2">
    <source>
        <dbReference type="Pfam" id="PF00188"/>
    </source>
</evidence>
<organism evidence="4 6">
    <name type="scientific">Thalassovita autumnalis</name>
    <dbReference type="NCBI Taxonomy" id="2072972"/>
    <lineage>
        <taxon>Bacteria</taxon>
        <taxon>Pseudomonadati</taxon>
        <taxon>Pseudomonadota</taxon>
        <taxon>Alphaproteobacteria</taxon>
        <taxon>Rhodobacterales</taxon>
        <taxon>Roseobacteraceae</taxon>
        <taxon>Thalassovita</taxon>
    </lineage>
</organism>
<evidence type="ECO:0000313" key="4">
    <source>
        <dbReference type="EMBL" id="CUH73725.1"/>
    </source>
</evidence>
<dbReference type="PROSITE" id="PS51257">
    <property type="entry name" value="PROKAR_LIPOPROTEIN"/>
    <property type="match status" value="1"/>
</dbReference>
<evidence type="ECO:0000313" key="6">
    <source>
        <dbReference type="Proteomes" id="UP000051887"/>
    </source>
</evidence>
<name>A0A0P1FLN8_9RHOB</name>
<dbReference type="PANTHER" id="PTHR31157">
    <property type="entry name" value="SCP DOMAIN-CONTAINING PROTEIN"/>
    <property type="match status" value="1"/>
</dbReference>
<dbReference type="OrthoDB" id="9811255at2"/>
<dbReference type="Proteomes" id="UP000051887">
    <property type="component" value="Unassembled WGS sequence"/>
</dbReference>
<feature type="signal peptide" evidence="1">
    <location>
        <begin position="1"/>
        <end position="27"/>
    </location>
</feature>
<dbReference type="InterPro" id="IPR014044">
    <property type="entry name" value="CAP_dom"/>
</dbReference>
<dbReference type="Pfam" id="PF00188">
    <property type="entry name" value="CAP"/>
    <property type="match status" value="1"/>
</dbReference>
<gene>
    <name evidence="3" type="ORF">TL5118_03031</name>
    <name evidence="4" type="ORF">TL5120_03537</name>
</gene>
<evidence type="ECO:0000313" key="3">
    <source>
        <dbReference type="EMBL" id="CUH69072.1"/>
    </source>
</evidence>
<protein>
    <submittedName>
        <fullName evidence="4">Cysteine-rich secretory protein family protein</fullName>
    </submittedName>
</protein>
<sequence length="165" mass="16780">MQQDKNKRISRGLILGAVVALATGLSACVSTGGAPSATASPTVASSGFGGMLTAERGSRGLSLLSEDSALKAAAQAHANDMVSRGYFSHQSKGGGNPTSRMRAAGGCRSANAENIAQGQTSNAAVFSAWMQSSAHQRNMLNGSYSRYGLGRSGNTWVLVLAGPCV</sequence>
<evidence type="ECO:0000313" key="5">
    <source>
        <dbReference type="Proteomes" id="UP000051086"/>
    </source>
</evidence>